<dbReference type="Proteomes" id="UP001062846">
    <property type="component" value="Chromosome 8"/>
</dbReference>
<reference evidence="1" key="1">
    <citation type="submission" date="2022-02" db="EMBL/GenBank/DDBJ databases">
        <title>Plant Genome Project.</title>
        <authorList>
            <person name="Zhang R.-G."/>
        </authorList>
    </citation>
    <scope>NUCLEOTIDE SEQUENCE</scope>
    <source>
        <strain evidence="1">AT1</strain>
    </source>
</reference>
<keyword evidence="2" id="KW-1185">Reference proteome</keyword>
<comment type="caution">
    <text evidence="1">The sequence shown here is derived from an EMBL/GenBank/DDBJ whole genome shotgun (WGS) entry which is preliminary data.</text>
</comment>
<evidence type="ECO:0000313" key="1">
    <source>
        <dbReference type="EMBL" id="KAI8542679.1"/>
    </source>
</evidence>
<protein>
    <submittedName>
        <fullName evidence="1">Uncharacterized protein</fullName>
    </submittedName>
</protein>
<dbReference type="EMBL" id="CM046395">
    <property type="protein sequence ID" value="KAI8542679.1"/>
    <property type="molecule type" value="Genomic_DNA"/>
</dbReference>
<gene>
    <name evidence="1" type="ORF">RHMOL_Rhmol08G0157300</name>
</gene>
<sequence>MDDRSYLYSPKSWPEFIMDRWFPQICARVTKTRRNPMGERERGERGRERDLIGESKIEINGNTW</sequence>
<organism evidence="1 2">
    <name type="scientific">Rhododendron molle</name>
    <name type="common">Chinese azalea</name>
    <name type="synonym">Azalea mollis</name>
    <dbReference type="NCBI Taxonomy" id="49168"/>
    <lineage>
        <taxon>Eukaryota</taxon>
        <taxon>Viridiplantae</taxon>
        <taxon>Streptophyta</taxon>
        <taxon>Embryophyta</taxon>
        <taxon>Tracheophyta</taxon>
        <taxon>Spermatophyta</taxon>
        <taxon>Magnoliopsida</taxon>
        <taxon>eudicotyledons</taxon>
        <taxon>Gunneridae</taxon>
        <taxon>Pentapetalae</taxon>
        <taxon>asterids</taxon>
        <taxon>Ericales</taxon>
        <taxon>Ericaceae</taxon>
        <taxon>Ericoideae</taxon>
        <taxon>Rhodoreae</taxon>
        <taxon>Rhododendron</taxon>
    </lineage>
</organism>
<accession>A0ACC0MQ37</accession>
<proteinExistence type="predicted"/>
<evidence type="ECO:0000313" key="2">
    <source>
        <dbReference type="Proteomes" id="UP001062846"/>
    </source>
</evidence>
<name>A0ACC0MQ37_RHOML</name>